<keyword evidence="2" id="KW-1185">Reference proteome</keyword>
<comment type="caution">
    <text evidence="1">The sequence shown here is derived from an EMBL/GenBank/DDBJ whole genome shotgun (WGS) entry which is preliminary data.</text>
</comment>
<evidence type="ECO:0000313" key="2">
    <source>
        <dbReference type="Proteomes" id="UP000078534"/>
    </source>
</evidence>
<dbReference type="SUPFAM" id="SSF47781">
    <property type="entry name" value="RuvA domain 2-like"/>
    <property type="match status" value="1"/>
</dbReference>
<dbReference type="Proteomes" id="UP000078534">
    <property type="component" value="Unassembled WGS sequence"/>
</dbReference>
<dbReference type="InterPro" id="IPR010994">
    <property type="entry name" value="RuvA_2-like"/>
</dbReference>
<dbReference type="PANTHER" id="PTHR40084:SF1">
    <property type="entry name" value="PHOSPHOTRANSFERASE"/>
    <property type="match status" value="1"/>
</dbReference>
<name>A0A179T0R6_9BACI</name>
<dbReference type="RefSeq" id="WP_066330142.1">
    <property type="nucleotide sequence ID" value="NZ_LWSG01000009.1"/>
</dbReference>
<evidence type="ECO:0000313" key="1">
    <source>
        <dbReference type="EMBL" id="OAS87475.1"/>
    </source>
</evidence>
<dbReference type="Gene3D" id="3.20.20.140">
    <property type="entry name" value="Metal-dependent hydrolases"/>
    <property type="match status" value="1"/>
</dbReference>
<accession>A0A179T0R6</accession>
<dbReference type="InterPro" id="IPR016195">
    <property type="entry name" value="Pol/histidinol_Pase-like"/>
</dbReference>
<protein>
    <recommendedName>
        <fullName evidence="3">TIGR00375 family protein</fullName>
    </recommendedName>
</protein>
<dbReference type="CDD" id="cd19067">
    <property type="entry name" value="PfuEndoQ-like"/>
    <property type="match status" value="1"/>
</dbReference>
<organism evidence="1 2">
    <name type="scientific">Metabacillus litoralis</name>
    <dbReference type="NCBI Taxonomy" id="152268"/>
    <lineage>
        <taxon>Bacteria</taxon>
        <taxon>Bacillati</taxon>
        <taxon>Bacillota</taxon>
        <taxon>Bacilli</taxon>
        <taxon>Bacillales</taxon>
        <taxon>Bacillaceae</taxon>
        <taxon>Metabacillus</taxon>
    </lineage>
</organism>
<proteinExistence type="predicted"/>
<dbReference type="PANTHER" id="PTHR40084">
    <property type="entry name" value="PHOSPHOHYDROLASE, PHP FAMILY"/>
    <property type="match status" value="1"/>
</dbReference>
<dbReference type="STRING" id="152268.A6K24_20100"/>
<evidence type="ECO:0008006" key="3">
    <source>
        <dbReference type="Google" id="ProtNLM"/>
    </source>
</evidence>
<dbReference type="OrthoDB" id="9810135at2"/>
<sequence>MNRYFADLHIHIGQTTSGKPVKITASRTLTLENILVEASEHKGIDIVGIIDCHVPEVLLTLTKLVKNGDCVELENGGIRFNNTTLILGSELEIYDDACKGPIHVLAFMPSLEKMQEFSTWLSSRLTNITLSSQRIYEEGKTLQKVVKNLGGIFIPAHIFTPHKSLFGSGVTYTLKEVFDGSLIDAVELGLSSDTTMADQIAELHNFTYLTNSDAHSLPKIGREYQKLVLQEPSFLELKKALAGEDGRGVEANYGLNPYLGKYYETTCEKCGIKPEADQVKCENCGSTRFVKGVSKRLKELASSIENTNIRPPYIHQVPLQFIPGIGPKTLEKLKDMFGTEMNILHEVPKHELQKVVPEKIVEYIVAGREGRLQVTSGGGGTYGKVTGI</sequence>
<dbReference type="AlphaFoldDB" id="A0A179T0R6"/>
<dbReference type="EMBL" id="LWSG01000009">
    <property type="protein sequence ID" value="OAS87475.1"/>
    <property type="molecule type" value="Genomic_DNA"/>
</dbReference>
<gene>
    <name evidence="1" type="ORF">A6K24_20100</name>
</gene>
<dbReference type="SUPFAM" id="SSF89550">
    <property type="entry name" value="PHP domain-like"/>
    <property type="match status" value="1"/>
</dbReference>
<reference evidence="2" key="1">
    <citation type="submission" date="2016-04" db="EMBL/GenBank/DDBJ databases">
        <authorList>
            <person name="Lyu Z."/>
            <person name="Lyu W."/>
        </authorList>
    </citation>
    <scope>NUCLEOTIDE SEQUENCE [LARGE SCALE GENOMIC DNA]</scope>
    <source>
        <strain evidence="2">C44</strain>
    </source>
</reference>